<feature type="compositionally biased region" description="Basic and acidic residues" evidence="1">
    <location>
        <begin position="11"/>
        <end position="23"/>
    </location>
</feature>
<evidence type="ECO:0000313" key="2">
    <source>
        <dbReference type="EMBL" id="SPC88215.1"/>
    </source>
</evidence>
<accession>A0A2N9FM85</accession>
<protein>
    <submittedName>
        <fullName evidence="2">Uncharacterized protein</fullName>
    </submittedName>
</protein>
<organism evidence="2">
    <name type="scientific">Fagus sylvatica</name>
    <name type="common">Beechnut</name>
    <dbReference type="NCBI Taxonomy" id="28930"/>
    <lineage>
        <taxon>Eukaryota</taxon>
        <taxon>Viridiplantae</taxon>
        <taxon>Streptophyta</taxon>
        <taxon>Embryophyta</taxon>
        <taxon>Tracheophyta</taxon>
        <taxon>Spermatophyta</taxon>
        <taxon>Magnoliopsida</taxon>
        <taxon>eudicotyledons</taxon>
        <taxon>Gunneridae</taxon>
        <taxon>Pentapetalae</taxon>
        <taxon>rosids</taxon>
        <taxon>fabids</taxon>
        <taxon>Fagales</taxon>
        <taxon>Fagaceae</taxon>
        <taxon>Fagus</taxon>
    </lineage>
</organism>
<reference evidence="2" key="1">
    <citation type="submission" date="2018-02" db="EMBL/GenBank/DDBJ databases">
        <authorList>
            <person name="Cohen D.B."/>
            <person name="Kent A.D."/>
        </authorList>
    </citation>
    <scope>NUCLEOTIDE SEQUENCE</scope>
</reference>
<dbReference type="EMBL" id="OIVN01000979">
    <property type="protein sequence ID" value="SPC88215.1"/>
    <property type="molecule type" value="Genomic_DNA"/>
</dbReference>
<gene>
    <name evidence="2" type="ORF">FSB_LOCUS16097</name>
</gene>
<feature type="compositionally biased region" description="Basic and acidic residues" evidence="1">
    <location>
        <begin position="134"/>
        <end position="150"/>
    </location>
</feature>
<proteinExistence type="predicted"/>
<feature type="compositionally biased region" description="Basic and acidic residues" evidence="1">
    <location>
        <begin position="43"/>
        <end position="72"/>
    </location>
</feature>
<evidence type="ECO:0000256" key="1">
    <source>
        <dbReference type="SAM" id="MobiDB-lite"/>
    </source>
</evidence>
<feature type="region of interest" description="Disordered" evidence="1">
    <location>
        <begin position="1"/>
        <end position="177"/>
    </location>
</feature>
<sequence length="228" mass="26317">MAEVMNMPVESMDRRRDRKEKSTEQPPQQSSTPPPAPPPPQLRRRERERERRADYYERNRSPPPIRDREYKRRSSMSPPPALPPPSYRDRRHSPPRRSPPPQYKRSRRDDEGRRGSPRGGPGDRRLGYDYGSGYEREMGGRPGYADERPHGRYMGRSSGGYQSGPSNDWDSGRGGYSDASNIGTTQSFGNLAFNIREPICNMCWDRSQELICYKGYLSRNIGLKRIVI</sequence>
<feature type="compositionally biased region" description="Pro residues" evidence="1">
    <location>
        <begin position="32"/>
        <end position="41"/>
    </location>
</feature>
<feature type="compositionally biased region" description="Pro residues" evidence="1">
    <location>
        <begin position="77"/>
        <end position="86"/>
    </location>
</feature>
<name>A0A2N9FM85_FAGSY</name>
<dbReference type="AlphaFoldDB" id="A0A2N9FM85"/>